<name>A0A3M7Q1Y3_BRAPC</name>
<protein>
    <submittedName>
        <fullName evidence="2">Uncharacterized protein</fullName>
    </submittedName>
</protein>
<feature type="transmembrane region" description="Helical" evidence="1">
    <location>
        <begin position="65"/>
        <end position="85"/>
    </location>
</feature>
<keyword evidence="1" id="KW-0812">Transmembrane</keyword>
<keyword evidence="1" id="KW-1133">Transmembrane helix</keyword>
<sequence length="110" mass="13492">MEIYFRLNIFFCHQFKIKSVLKSKAFLRLINSIRMFKTLCIFIVFKKHEKKTKIIQEKRKKKKEIELFLAFYVSLIFTNPLVMLLDQLYLEEQKKSRKNQEKIKPLIDFI</sequence>
<proteinExistence type="predicted"/>
<evidence type="ECO:0000313" key="2">
    <source>
        <dbReference type="EMBL" id="RNA05437.1"/>
    </source>
</evidence>
<accession>A0A3M7Q1Y3</accession>
<keyword evidence="1" id="KW-0472">Membrane</keyword>
<keyword evidence="3" id="KW-1185">Reference proteome</keyword>
<organism evidence="2 3">
    <name type="scientific">Brachionus plicatilis</name>
    <name type="common">Marine rotifer</name>
    <name type="synonym">Brachionus muelleri</name>
    <dbReference type="NCBI Taxonomy" id="10195"/>
    <lineage>
        <taxon>Eukaryota</taxon>
        <taxon>Metazoa</taxon>
        <taxon>Spiralia</taxon>
        <taxon>Gnathifera</taxon>
        <taxon>Rotifera</taxon>
        <taxon>Eurotatoria</taxon>
        <taxon>Monogononta</taxon>
        <taxon>Pseudotrocha</taxon>
        <taxon>Ploima</taxon>
        <taxon>Brachionidae</taxon>
        <taxon>Brachionus</taxon>
    </lineage>
</organism>
<dbReference type="EMBL" id="REGN01007724">
    <property type="protein sequence ID" value="RNA05437.1"/>
    <property type="molecule type" value="Genomic_DNA"/>
</dbReference>
<dbReference type="Proteomes" id="UP000276133">
    <property type="component" value="Unassembled WGS sequence"/>
</dbReference>
<evidence type="ECO:0000313" key="3">
    <source>
        <dbReference type="Proteomes" id="UP000276133"/>
    </source>
</evidence>
<evidence type="ECO:0000256" key="1">
    <source>
        <dbReference type="SAM" id="Phobius"/>
    </source>
</evidence>
<comment type="caution">
    <text evidence="2">The sequence shown here is derived from an EMBL/GenBank/DDBJ whole genome shotgun (WGS) entry which is preliminary data.</text>
</comment>
<reference evidence="2 3" key="1">
    <citation type="journal article" date="2018" name="Sci. Rep.">
        <title>Genomic signatures of local adaptation to the degree of environmental predictability in rotifers.</title>
        <authorList>
            <person name="Franch-Gras L."/>
            <person name="Hahn C."/>
            <person name="Garcia-Roger E.M."/>
            <person name="Carmona M.J."/>
            <person name="Serra M."/>
            <person name="Gomez A."/>
        </authorList>
    </citation>
    <scope>NUCLEOTIDE SEQUENCE [LARGE SCALE GENOMIC DNA]</scope>
    <source>
        <strain evidence="2">HYR1</strain>
    </source>
</reference>
<dbReference type="AlphaFoldDB" id="A0A3M7Q1Y3"/>
<gene>
    <name evidence="2" type="ORF">BpHYR1_025470</name>
</gene>